<evidence type="ECO:0000256" key="5">
    <source>
        <dbReference type="SAM" id="SignalP"/>
    </source>
</evidence>
<dbReference type="CDD" id="cd00010">
    <property type="entry name" value="AAI_LTSS"/>
    <property type="match status" value="1"/>
</dbReference>
<feature type="chain" id="PRO_5008899400" evidence="5">
    <location>
        <begin position="25"/>
        <end position="188"/>
    </location>
</feature>
<evidence type="ECO:0000256" key="3">
    <source>
        <dbReference type="ARBA" id="ARBA00023157"/>
    </source>
</evidence>
<evidence type="ECO:0000256" key="2">
    <source>
        <dbReference type="ARBA" id="ARBA00022729"/>
    </source>
</evidence>
<organism evidence="7">
    <name type="scientific">Anthurium amnicola</name>
    <dbReference type="NCBI Taxonomy" id="1678845"/>
    <lineage>
        <taxon>Eukaryota</taxon>
        <taxon>Viridiplantae</taxon>
        <taxon>Streptophyta</taxon>
        <taxon>Embryophyta</taxon>
        <taxon>Tracheophyta</taxon>
        <taxon>Spermatophyta</taxon>
        <taxon>Magnoliopsida</taxon>
        <taxon>Liliopsida</taxon>
        <taxon>Araceae</taxon>
        <taxon>Pothoideae</taxon>
        <taxon>Potheae</taxon>
        <taxon>Anthurium</taxon>
    </lineage>
</organism>
<dbReference type="EMBL" id="GDJX01027297">
    <property type="protein sequence ID" value="JAT40639.1"/>
    <property type="molecule type" value="Transcribed_RNA"/>
</dbReference>
<keyword evidence="3" id="KW-1015">Disulfide bond</keyword>
<dbReference type="Pfam" id="PF14368">
    <property type="entry name" value="LTP_2"/>
    <property type="match status" value="1"/>
</dbReference>
<name>A0A1D1XE32_9ARAE</name>
<sequence length="188" mass="18728">MARCGWLVLCVMFAVGFHSGVTQGQGPSLAPSPSAETALAPGPAASKDCMTTLLDSMSSCLAYVEAGSNLSRPEKGCCCGLVDVVNSQPLCLCPVLAGDDLFGIQIDRTKALMLPTVCRVQTPPVSVCSEMGTPVSSPAGSPVGPPVAGGRDAITPAAGGGVDLNFRSSAPAYLAGLSIAAAAAAAIF</sequence>
<dbReference type="InterPro" id="IPR043325">
    <property type="entry name" value="LTSS"/>
</dbReference>
<keyword evidence="2 5" id="KW-0732">Signal</keyword>
<dbReference type="PANTHER" id="PTHR33044">
    <property type="entry name" value="BIFUNCTIONAL INHIBITOR/LIPID-TRANSFER PROTEIN/SEED STORAGE 2S ALBUMIN SUPERFAMILY PROTEIN-RELATED"/>
    <property type="match status" value="1"/>
</dbReference>
<feature type="domain" description="Bifunctional inhibitor/plant lipid transfer protein/seed storage helical" evidence="6">
    <location>
        <begin position="35"/>
        <end position="128"/>
    </location>
</feature>
<gene>
    <name evidence="7" type="primary">XYP11_5</name>
    <name evidence="7" type="ORF">g.105362</name>
</gene>
<evidence type="ECO:0000313" key="7">
    <source>
        <dbReference type="EMBL" id="JAT40639.1"/>
    </source>
</evidence>
<dbReference type="InterPro" id="IPR016140">
    <property type="entry name" value="Bifunc_inhib/LTP/seed_store"/>
</dbReference>
<reference evidence="7" key="1">
    <citation type="submission" date="2015-07" db="EMBL/GenBank/DDBJ databases">
        <title>Transcriptome Assembly of Anthurium amnicola.</title>
        <authorList>
            <person name="Suzuki J."/>
        </authorList>
    </citation>
    <scope>NUCLEOTIDE SEQUENCE</scope>
</reference>
<accession>A0A1D1XE32</accession>
<dbReference type="AlphaFoldDB" id="A0A1D1XE32"/>
<protein>
    <submittedName>
        <fullName evidence="7">Xylogen-like protein 11</fullName>
    </submittedName>
</protein>
<evidence type="ECO:0000259" key="6">
    <source>
        <dbReference type="Pfam" id="PF14368"/>
    </source>
</evidence>
<dbReference type="Gene3D" id="1.10.110.10">
    <property type="entry name" value="Plant lipid-transfer and hydrophobic proteins"/>
    <property type="match status" value="1"/>
</dbReference>
<proteinExistence type="inferred from homology"/>
<comment type="similarity">
    <text evidence="1">Belongs to the plant LTP family.</text>
</comment>
<evidence type="ECO:0000256" key="4">
    <source>
        <dbReference type="ARBA" id="ARBA00023180"/>
    </source>
</evidence>
<dbReference type="InterPro" id="IPR036312">
    <property type="entry name" value="Bifun_inhib/LTP/seed_sf"/>
</dbReference>
<feature type="signal peptide" evidence="5">
    <location>
        <begin position="1"/>
        <end position="24"/>
    </location>
</feature>
<dbReference type="SUPFAM" id="SSF47699">
    <property type="entry name" value="Bifunctional inhibitor/lipid-transfer protein/seed storage 2S albumin"/>
    <property type="match status" value="1"/>
</dbReference>
<keyword evidence="4" id="KW-0325">Glycoprotein</keyword>
<evidence type="ECO:0000256" key="1">
    <source>
        <dbReference type="ARBA" id="ARBA00009748"/>
    </source>
</evidence>